<proteinExistence type="predicted"/>
<evidence type="ECO:0000313" key="3">
    <source>
        <dbReference type="Proteomes" id="UP001321543"/>
    </source>
</evidence>
<sequence>METPASLALEQPFRTGQAHGSSTRVGMSAACDAPTTVQYQWRNDGAGGNQGVWQGWFAPNDGTRLNGRPTFSTSAISVTWGSWYGSSVQARCVGVFANSGNVSTQTTGVQAAIPPKPTNVSLSVNPGNVNHGNVGSYWVGNTSASRSTSWSASASGSCPSGTYTRWTGGTTSASATISVYSGSAGTYSNSATRTLGGGTIYCTGSASGVSGPGASVSSASRTVSMSASFSHPPIPSTPTGASLRCNGDFGRDCCTDR</sequence>
<gene>
    <name evidence="2" type="ORF">GCM10025863_25340</name>
</gene>
<keyword evidence="3" id="KW-1185">Reference proteome</keyword>
<dbReference type="Proteomes" id="UP001321543">
    <property type="component" value="Chromosome"/>
</dbReference>
<evidence type="ECO:0000256" key="1">
    <source>
        <dbReference type="SAM" id="MobiDB-lite"/>
    </source>
</evidence>
<accession>A0ABN6X5A1</accession>
<reference evidence="3" key="1">
    <citation type="journal article" date="2019" name="Int. J. Syst. Evol. Microbiol.">
        <title>The Global Catalogue of Microorganisms (GCM) 10K type strain sequencing project: providing services to taxonomists for standard genome sequencing and annotation.</title>
        <authorList>
            <consortium name="The Broad Institute Genomics Platform"/>
            <consortium name="The Broad Institute Genome Sequencing Center for Infectious Disease"/>
            <person name="Wu L."/>
            <person name="Ma J."/>
        </authorList>
    </citation>
    <scope>NUCLEOTIDE SEQUENCE [LARGE SCALE GENOMIC DNA]</scope>
    <source>
        <strain evidence="3">NBRC 106310</strain>
    </source>
</reference>
<organism evidence="2 3">
    <name type="scientific">Microbacterium suwonense</name>
    <dbReference type="NCBI Taxonomy" id="683047"/>
    <lineage>
        <taxon>Bacteria</taxon>
        <taxon>Bacillati</taxon>
        <taxon>Actinomycetota</taxon>
        <taxon>Actinomycetes</taxon>
        <taxon>Micrococcales</taxon>
        <taxon>Microbacteriaceae</taxon>
        <taxon>Microbacterium</taxon>
    </lineage>
</organism>
<dbReference type="RefSeq" id="WP_286300371.1">
    <property type="nucleotide sequence ID" value="NZ_AP027728.1"/>
</dbReference>
<name>A0ABN6X5A1_9MICO</name>
<evidence type="ECO:0000313" key="2">
    <source>
        <dbReference type="EMBL" id="BDZ39920.1"/>
    </source>
</evidence>
<feature type="region of interest" description="Disordered" evidence="1">
    <location>
        <begin position="1"/>
        <end position="24"/>
    </location>
</feature>
<evidence type="ECO:0008006" key="4">
    <source>
        <dbReference type="Google" id="ProtNLM"/>
    </source>
</evidence>
<dbReference type="EMBL" id="AP027728">
    <property type="protein sequence ID" value="BDZ39920.1"/>
    <property type="molecule type" value="Genomic_DNA"/>
</dbReference>
<protein>
    <recommendedName>
        <fullName evidence="4">Ig-like domain-containing protein</fullName>
    </recommendedName>
</protein>